<dbReference type="AlphaFoldDB" id="A0A2K4ZJL1"/>
<dbReference type="GO" id="GO:0008758">
    <property type="term" value="F:UDP-2,3-diacylglucosamine hydrolase activity"/>
    <property type="evidence" value="ECO:0007669"/>
    <property type="project" value="TreeGrafter"/>
</dbReference>
<reference evidence="1 2" key="1">
    <citation type="submission" date="2018-01" db="EMBL/GenBank/DDBJ databases">
        <authorList>
            <person name="Gaut B.S."/>
            <person name="Morton B.R."/>
            <person name="Clegg M.T."/>
            <person name="Duvall M.R."/>
        </authorList>
    </citation>
    <scope>NUCLEOTIDE SEQUENCE [LARGE SCALE GENOMIC DNA]</scope>
    <source>
        <strain evidence="1">GP69</strain>
    </source>
</reference>
<dbReference type="Proteomes" id="UP000236311">
    <property type="component" value="Unassembled WGS sequence"/>
</dbReference>
<dbReference type="PANTHER" id="PTHR34990">
    <property type="entry name" value="UDP-2,3-DIACYLGLUCOSAMINE HYDROLASE-RELATED"/>
    <property type="match status" value="1"/>
</dbReference>
<sequence length="280" mass="32518">MSTASRLDRAFSQALVLPFHNCSRYVLISDCHRGVGTSSDNFLKNQHLYYAAMEHYYRNGFTYIELGDGEELWENRKLRNITEIHEDIYCMFARFEESGRLHLLYGNHNIVRKKNPAFLEAVILYSDAMPEKSLYLTHGHQASFLNSTLWRLARFLVRYFWSPLENLGFLDPTSAAKNYEVKEKCEESLRRWAEAHGHILVAGHTHRPVLPEEPSFYYNTGSCVHPRCITCIEIQRGEMTLVKWTMNARADSVLYVAREVISGPVKILNTNQYCSRNKVI</sequence>
<dbReference type="Gene3D" id="3.60.21.10">
    <property type="match status" value="1"/>
</dbReference>
<dbReference type="GO" id="GO:0009245">
    <property type="term" value="P:lipid A biosynthetic process"/>
    <property type="evidence" value="ECO:0007669"/>
    <property type="project" value="TreeGrafter"/>
</dbReference>
<dbReference type="SUPFAM" id="SSF56300">
    <property type="entry name" value="Metallo-dependent phosphatases"/>
    <property type="match status" value="1"/>
</dbReference>
<evidence type="ECO:0000313" key="1">
    <source>
        <dbReference type="EMBL" id="SOY30582.1"/>
    </source>
</evidence>
<proteinExistence type="predicted"/>
<dbReference type="OrthoDB" id="9773199at2"/>
<dbReference type="GO" id="GO:0016020">
    <property type="term" value="C:membrane"/>
    <property type="evidence" value="ECO:0007669"/>
    <property type="project" value="GOC"/>
</dbReference>
<keyword evidence="2" id="KW-1185">Reference proteome</keyword>
<dbReference type="InterPro" id="IPR029052">
    <property type="entry name" value="Metallo-depent_PP-like"/>
</dbReference>
<protein>
    <submittedName>
        <fullName evidence="1">Calcineurin-like phosphoesterase superfamily domain protein</fullName>
    </submittedName>
</protein>
<dbReference type="PANTHER" id="PTHR34990:SF2">
    <property type="entry name" value="BLL8164 PROTEIN"/>
    <property type="match status" value="1"/>
</dbReference>
<organism evidence="1 2">
    <name type="scientific">Acetatifactor muris</name>
    <dbReference type="NCBI Taxonomy" id="879566"/>
    <lineage>
        <taxon>Bacteria</taxon>
        <taxon>Bacillati</taxon>
        <taxon>Bacillota</taxon>
        <taxon>Clostridia</taxon>
        <taxon>Lachnospirales</taxon>
        <taxon>Lachnospiraceae</taxon>
        <taxon>Acetatifactor</taxon>
    </lineage>
</organism>
<evidence type="ECO:0000313" key="2">
    <source>
        <dbReference type="Proteomes" id="UP000236311"/>
    </source>
</evidence>
<accession>A0A2K4ZJL1</accession>
<gene>
    <name evidence="1" type="ORF">AMURIS_03313</name>
</gene>
<dbReference type="EMBL" id="OFSM01000017">
    <property type="protein sequence ID" value="SOY30582.1"/>
    <property type="molecule type" value="Genomic_DNA"/>
</dbReference>
<name>A0A2K4ZJL1_9FIRM</name>
<dbReference type="RefSeq" id="WP_103240646.1">
    <property type="nucleotide sequence ID" value="NZ_JANJZD010000017.1"/>
</dbReference>
<dbReference type="InterPro" id="IPR043461">
    <property type="entry name" value="LpxH-like"/>
</dbReference>